<feature type="compositionally biased region" description="Polar residues" evidence="1">
    <location>
        <begin position="313"/>
        <end position="325"/>
    </location>
</feature>
<gene>
    <name evidence="2" type="ORF">PRZ48_002516</name>
</gene>
<dbReference type="Proteomes" id="UP001305779">
    <property type="component" value="Unassembled WGS sequence"/>
</dbReference>
<feature type="compositionally biased region" description="Pro residues" evidence="1">
    <location>
        <begin position="94"/>
        <end position="104"/>
    </location>
</feature>
<feature type="compositionally biased region" description="Acidic residues" evidence="1">
    <location>
        <begin position="124"/>
        <end position="134"/>
    </location>
</feature>
<organism evidence="2 3">
    <name type="scientific">Zasmidium cellare</name>
    <name type="common">Wine cellar mold</name>
    <name type="synonym">Racodium cellare</name>
    <dbReference type="NCBI Taxonomy" id="395010"/>
    <lineage>
        <taxon>Eukaryota</taxon>
        <taxon>Fungi</taxon>
        <taxon>Dikarya</taxon>
        <taxon>Ascomycota</taxon>
        <taxon>Pezizomycotina</taxon>
        <taxon>Dothideomycetes</taxon>
        <taxon>Dothideomycetidae</taxon>
        <taxon>Mycosphaerellales</taxon>
        <taxon>Mycosphaerellaceae</taxon>
        <taxon>Zasmidium</taxon>
    </lineage>
</organism>
<dbReference type="PANTHER" id="PTHR42084:SF1">
    <property type="entry name" value="SERINE_THREONINE-PROTEIN KINASE PPK6"/>
    <property type="match status" value="1"/>
</dbReference>
<feature type="compositionally biased region" description="Polar residues" evidence="1">
    <location>
        <begin position="30"/>
        <end position="55"/>
    </location>
</feature>
<sequence>MSQDLFAAFGDPPPEPPSSGHSQVPAEDSWSISNGASAGAESTSQASSNVGQPNLQVEDVDDFGDDDWGDFEDASAKPSTVTSVKTPSSDRIPPRPTSPTPPPQQDSKIGQHPFAGHMDFLFEPGEDEYDAGEDDLANLAKDPEAAMAFSKRLIAEQEARSKKETARSGGKKATATATLRQTSTHPVQQVQSLTKVPPTSQIKSKAKPPANPPPARNKLRKKSGYAPTKAPDVLFDAENLSEHDDDDEFGDFENGTQPVVEVVPPAEPVVKQASPAVPSMDLLGLDDNLKPITQIGRSRSDSIRKANEILGPTKQSNHSRTSSLIDDNPWDDFEPQSSAKAAPRTGPAPHAPDDDTWDDFEAAEPVAKAPPVTNAVPLPIPSSHSRTTSESTLPPTNIPPPAILLSVFPSIFSAAQDALFLPVSRLDHTQRQQLLAHPATHQFLRSHLETSIVLARIIAGRKLRWKRDQILSQSMRIGQAGAGGKSGMKLTGVDKGEATKEEQEAQEALRLWRAQSGKLRGALTTASSASSGSTTKLPSIPDINEQMPVKTLKAVEGGFTAPHACALCGLKREERVAKVDIDVDDSFGEWWVQGVDMHLACRNWWEEHKGKLKSR</sequence>
<feature type="compositionally biased region" description="Polar residues" evidence="1">
    <location>
        <begin position="175"/>
        <end position="203"/>
    </location>
</feature>
<comment type="caution">
    <text evidence="2">The sequence shown here is derived from an EMBL/GenBank/DDBJ whole genome shotgun (WGS) entry which is preliminary data.</text>
</comment>
<feature type="compositionally biased region" description="Polar residues" evidence="1">
    <location>
        <begin position="382"/>
        <end position="395"/>
    </location>
</feature>
<evidence type="ECO:0000256" key="1">
    <source>
        <dbReference type="SAM" id="MobiDB-lite"/>
    </source>
</evidence>
<feature type="region of interest" description="Disordered" evidence="1">
    <location>
        <begin position="151"/>
        <end position="255"/>
    </location>
</feature>
<accession>A0ABR0F526</accession>
<name>A0ABR0F526_ZASCE</name>
<feature type="region of interest" description="Disordered" evidence="1">
    <location>
        <begin position="1"/>
        <end position="134"/>
    </location>
</feature>
<proteinExistence type="predicted"/>
<feature type="region of interest" description="Disordered" evidence="1">
    <location>
        <begin position="294"/>
        <end position="396"/>
    </location>
</feature>
<keyword evidence="3" id="KW-1185">Reference proteome</keyword>
<reference evidence="2 3" key="1">
    <citation type="journal article" date="2023" name="G3 (Bethesda)">
        <title>A chromosome-level genome assembly of Zasmidium syzygii isolated from banana leaves.</title>
        <authorList>
            <person name="van Westerhoven A.C."/>
            <person name="Mehrabi R."/>
            <person name="Talebi R."/>
            <person name="Steentjes M.B.F."/>
            <person name="Corcolon B."/>
            <person name="Chong P.A."/>
            <person name="Kema G.H.J."/>
            <person name="Seidl M.F."/>
        </authorList>
    </citation>
    <scope>NUCLEOTIDE SEQUENCE [LARGE SCALE GENOMIC DNA]</scope>
    <source>
        <strain evidence="2 3">P124</strain>
    </source>
</reference>
<feature type="compositionally biased region" description="Acidic residues" evidence="1">
    <location>
        <begin position="58"/>
        <end position="73"/>
    </location>
</feature>
<feature type="compositionally biased region" description="Low complexity" evidence="1">
    <location>
        <begin position="77"/>
        <end position="91"/>
    </location>
</feature>
<evidence type="ECO:0000313" key="3">
    <source>
        <dbReference type="Proteomes" id="UP001305779"/>
    </source>
</evidence>
<feature type="compositionally biased region" description="Basic and acidic residues" evidence="1">
    <location>
        <begin position="153"/>
        <end position="166"/>
    </location>
</feature>
<protein>
    <submittedName>
        <fullName evidence="2">Uncharacterized protein</fullName>
    </submittedName>
</protein>
<feature type="compositionally biased region" description="Basic and acidic residues" evidence="1">
    <location>
        <begin position="298"/>
        <end position="307"/>
    </location>
</feature>
<evidence type="ECO:0000313" key="2">
    <source>
        <dbReference type="EMBL" id="KAK4508777.1"/>
    </source>
</evidence>
<feature type="compositionally biased region" description="Low complexity" evidence="1">
    <location>
        <begin position="363"/>
        <end position="372"/>
    </location>
</feature>
<dbReference type="EMBL" id="JAXOVC010000001">
    <property type="protein sequence ID" value="KAK4508777.1"/>
    <property type="molecule type" value="Genomic_DNA"/>
</dbReference>
<dbReference type="PANTHER" id="PTHR42084">
    <property type="entry name" value="YALI0E26631P"/>
    <property type="match status" value="1"/>
</dbReference>